<feature type="short sequence motif" description="Q motif" evidence="6">
    <location>
        <begin position="3"/>
        <end position="31"/>
    </location>
</feature>
<feature type="compositionally biased region" description="Gly residues" evidence="8">
    <location>
        <begin position="401"/>
        <end position="413"/>
    </location>
</feature>
<evidence type="ECO:0000256" key="6">
    <source>
        <dbReference type="PROSITE-ProRule" id="PRU00552"/>
    </source>
</evidence>
<dbReference type="InterPro" id="IPR000629">
    <property type="entry name" value="RNA-helicase_DEAD-box_CS"/>
</dbReference>
<evidence type="ECO:0000259" key="10">
    <source>
        <dbReference type="PROSITE" id="PS51194"/>
    </source>
</evidence>
<organism evidence="12 13">
    <name type="scientific">Acinetobacter radioresistens SK82</name>
    <dbReference type="NCBI Taxonomy" id="596318"/>
    <lineage>
        <taxon>Bacteria</taxon>
        <taxon>Pseudomonadati</taxon>
        <taxon>Pseudomonadota</taxon>
        <taxon>Gammaproteobacteria</taxon>
        <taxon>Moraxellales</taxon>
        <taxon>Moraxellaceae</taxon>
        <taxon>Acinetobacter</taxon>
    </lineage>
</organism>
<feature type="compositionally biased region" description="Basic and acidic residues" evidence="8">
    <location>
        <begin position="571"/>
        <end position="618"/>
    </location>
</feature>
<evidence type="ECO:0000256" key="7">
    <source>
        <dbReference type="RuleBase" id="RU000492"/>
    </source>
</evidence>
<dbReference type="GO" id="GO:0016787">
    <property type="term" value="F:hydrolase activity"/>
    <property type="evidence" value="ECO:0007669"/>
    <property type="project" value="UniProtKB-KW"/>
</dbReference>
<evidence type="ECO:0000259" key="11">
    <source>
        <dbReference type="PROSITE" id="PS51195"/>
    </source>
</evidence>
<dbReference type="PANTHER" id="PTHR47959:SF17">
    <property type="entry name" value="ATP-DEPENDENT RNA HELICASE DEAD BOX FAMILY"/>
    <property type="match status" value="1"/>
</dbReference>
<dbReference type="InterPro" id="IPR001650">
    <property type="entry name" value="Helicase_C-like"/>
</dbReference>
<evidence type="ECO:0000256" key="8">
    <source>
        <dbReference type="SAM" id="MobiDB-lite"/>
    </source>
</evidence>
<comment type="caution">
    <text evidence="12">The sequence shown here is derived from an EMBL/GenBank/DDBJ whole genome shotgun (WGS) entry which is preliminary data.</text>
</comment>
<dbReference type="Pfam" id="PF00270">
    <property type="entry name" value="DEAD"/>
    <property type="match status" value="1"/>
</dbReference>
<dbReference type="Gene3D" id="3.40.50.300">
    <property type="entry name" value="P-loop containing nucleotide triphosphate hydrolases"/>
    <property type="match status" value="2"/>
</dbReference>
<dbReference type="SMART" id="SM00490">
    <property type="entry name" value="HELICc"/>
    <property type="match status" value="1"/>
</dbReference>
<dbReference type="PROSITE" id="PS51192">
    <property type="entry name" value="HELICASE_ATP_BIND_1"/>
    <property type="match status" value="1"/>
</dbReference>
<proteinExistence type="inferred from homology"/>
<dbReference type="SMART" id="SM00487">
    <property type="entry name" value="DEXDc"/>
    <property type="match status" value="1"/>
</dbReference>
<dbReference type="EC" id="3.6.1.-" evidence="12"/>
<keyword evidence="13" id="KW-1185">Reference proteome</keyword>
<dbReference type="SUPFAM" id="SSF52540">
    <property type="entry name" value="P-loop containing nucleoside triphosphate hydrolases"/>
    <property type="match status" value="1"/>
</dbReference>
<reference evidence="12 13" key="1">
    <citation type="submission" date="2009-07" db="EMBL/GenBank/DDBJ databases">
        <authorList>
            <person name="Madupu R."/>
            <person name="Durkin A.S."/>
            <person name="Torralba M."/>
            <person name="Methe B."/>
            <person name="Sutton G.G."/>
            <person name="Strausberg R.L."/>
            <person name="Nelson K.E."/>
        </authorList>
    </citation>
    <scope>NUCLEOTIDE SEQUENCE [LARGE SCALE GENOMIC DNA]</scope>
    <source>
        <strain evidence="12 13">SK82</strain>
    </source>
</reference>
<dbReference type="InterPro" id="IPR050079">
    <property type="entry name" value="DEAD_box_RNA_helicase"/>
</dbReference>
<dbReference type="CDD" id="cd18787">
    <property type="entry name" value="SF2_C_DEAD"/>
    <property type="match status" value="1"/>
</dbReference>
<dbReference type="PROSITE" id="PS51194">
    <property type="entry name" value="HELICASE_CTER"/>
    <property type="match status" value="1"/>
</dbReference>
<gene>
    <name evidence="12" type="ORF">ACIRA0001_3055</name>
</gene>
<dbReference type="Proteomes" id="UP000018419">
    <property type="component" value="Unassembled WGS sequence"/>
</dbReference>
<dbReference type="Pfam" id="PF00271">
    <property type="entry name" value="Helicase_C"/>
    <property type="match status" value="1"/>
</dbReference>
<evidence type="ECO:0000313" key="13">
    <source>
        <dbReference type="Proteomes" id="UP000018419"/>
    </source>
</evidence>
<dbReference type="InterPro" id="IPR011545">
    <property type="entry name" value="DEAD/DEAH_box_helicase_dom"/>
</dbReference>
<dbReference type="RefSeq" id="WP_005018282.1">
    <property type="nucleotide sequence ID" value="NZ_ACVR01000041.1"/>
</dbReference>
<evidence type="ECO:0000256" key="4">
    <source>
        <dbReference type="ARBA" id="ARBA00022840"/>
    </source>
</evidence>
<dbReference type="InterPro" id="IPR014014">
    <property type="entry name" value="RNA_helicase_DEAD_Q_motif"/>
</dbReference>
<dbReference type="InterPro" id="IPR044742">
    <property type="entry name" value="DEAD/DEAH_RhlB"/>
</dbReference>
<feature type="compositionally biased region" description="Basic and acidic residues" evidence="8">
    <location>
        <begin position="414"/>
        <end position="563"/>
    </location>
</feature>
<dbReference type="GO" id="GO:0004386">
    <property type="term" value="F:helicase activity"/>
    <property type="evidence" value="ECO:0007669"/>
    <property type="project" value="UniProtKB-KW"/>
</dbReference>
<sequence>MSKTFAEFSLHESLTQALTDLGFTAPTAVQEQAIPAALEGKDLLVSSQTGSGKTAAFLLPTLNALADQDTFLPFKERMRAVTQPNILVISPTRELAQQVCQDAIALVRHMKGVRIAAIMGGMPFGKQIQQLKGAQVVVATPGRLLDLVNRRQIKLDKVDALIVDEADRMLDLGFSEDLEAISELALNRKQTLMFSATFADRIIRLAECMMKDPMRIAIETGHSTNTDITQTLHWTDGFEHKKKLLTHWLEDETLDQAVVFASTQEDTDMLAEELAEAGHSVVALHGAMPQTVRNRRLRSIREGRAKILVATDVAARGLDVPTISHVINFGLPMKHEDYVHRIGRTGRAGRTGKAITLATYRERGKIRALEDYLETRLNVSEIEGLEPSPPPARPRREGGGGKRPGGRGGFGGGRRFEGESNFKRREGGRDDRPRRSFDDRPRGERPFGDDRPKRDFGDRPARRDFGDRPQRSFDDKPRGERSFGGAERPRREFNSDRPQRSFGDRPQSRSFGGEDRPRRSFDDKPRGERNFGGDRPRREGGFNDKPRFDSNDDNRGNRVDYKPRNGGFRAAGDRSERPAGGDRPRRSFDDKPRGERSFGGEDRPRRDFGGERRRKFQD</sequence>
<keyword evidence="1 7" id="KW-0547">Nucleotide-binding</keyword>
<comment type="similarity">
    <text evidence="5 7">Belongs to the DEAD box helicase family.</text>
</comment>
<protein>
    <submittedName>
        <fullName evidence="12">DEAD/DEAH box helicase</fullName>
        <ecNumber evidence="12">3.6.1.-</ecNumber>
    </submittedName>
</protein>
<keyword evidence="4 7" id="KW-0067">ATP-binding</keyword>
<keyword evidence="2 7" id="KW-0378">Hydrolase</keyword>
<evidence type="ECO:0000259" key="9">
    <source>
        <dbReference type="PROSITE" id="PS51192"/>
    </source>
</evidence>
<dbReference type="PANTHER" id="PTHR47959">
    <property type="entry name" value="ATP-DEPENDENT RNA HELICASE RHLE-RELATED"/>
    <property type="match status" value="1"/>
</dbReference>
<dbReference type="EMBL" id="ACVR01000041">
    <property type="protein sequence ID" value="EET82368.1"/>
    <property type="molecule type" value="Genomic_DNA"/>
</dbReference>
<evidence type="ECO:0000256" key="3">
    <source>
        <dbReference type="ARBA" id="ARBA00022806"/>
    </source>
</evidence>
<evidence type="ECO:0000256" key="2">
    <source>
        <dbReference type="ARBA" id="ARBA00022801"/>
    </source>
</evidence>
<feature type="region of interest" description="Disordered" evidence="8">
    <location>
        <begin position="381"/>
        <end position="618"/>
    </location>
</feature>
<evidence type="ECO:0000256" key="1">
    <source>
        <dbReference type="ARBA" id="ARBA00022741"/>
    </source>
</evidence>
<dbReference type="PROSITE" id="PS51195">
    <property type="entry name" value="Q_MOTIF"/>
    <property type="match status" value="1"/>
</dbReference>
<evidence type="ECO:0000256" key="5">
    <source>
        <dbReference type="ARBA" id="ARBA00038437"/>
    </source>
</evidence>
<dbReference type="InterPro" id="IPR027417">
    <property type="entry name" value="P-loop_NTPase"/>
</dbReference>
<keyword evidence="3 7" id="KW-0347">Helicase</keyword>
<dbReference type="PROSITE" id="PS00039">
    <property type="entry name" value="DEAD_ATP_HELICASE"/>
    <property type="match status" value="1"/>
</dbReference>
<name>A0ABP2GM84_ACIRA</name>
<feature type="domain" description="DEAD-box RNA helicase Q" evidence="11">
    <location>
        <begin position="3"/>
        <end position="31"/>
    </location>
</feature>
<dbReference type="CDD" id="cd00268">
    <property type="entry name" value="DEADc"/>
    <property type="match status" value="1"/>
</dbReference>
<evidence type="ECO:0000313" key="12">
    <source>
        <dbReference type="EMBL" id="EET82368.1"/>
    </source>
</evidence>
<dbReference type="InterPro" id="IPR014001">
    <property type="entry name" value="Helicase_ATP-bd"/>
</dbReference>
<feature type="domain" description="Helicase C-terminal" evidence="10">
    <location>
        <begin position="241"/>
        <end position="388"/>
    </location>
</feature>
<accession>A0ABP2GM84</accession>
<feature type="domain" description="Helicase ATP-binding" evidence="9">
    <location>
        <begin position="34"/>
        <end position="216"/>
    </location>
</feature>